<dbReference type="GO" id="GO:0006397">
    <property type="term" value="P:mRNA processing"/>
    <property type="evidence" value="ECO:0007669"/>
    <property type="project" value="UniProtKB-KW"/>
</dbReference>
<dbReference type="PANTHER" id="PTHR48033:SF9">
    <property type="entry name" value="TAR DNA-BINDING PROTEIN 43"/>
    <property type="match status" value="1"/>
</dbReference>
<keyword evidence="7" id="KW-0539">Nucleus</keyword>
<accession>A0ABD6EBD2</accession>
<evidence type="ECO:0000313" key="12">
    <source>
        <dbReference type="Proteomes" id="UP001608902"/>
    </source>
</evidence>
<feature type="domain" description="RRM" evidence="10">
    <location>
        <begin position="275"/>
        <end position="354"/>
    </location>
</feature>
<keyword evidence="5" id="KW-0804">Transcription</keyword>
<gene>
    <name evidence="11" type="ORF">AB6A40_004007</name>
</gene>
<dbReference type="AlphaFoldDB" id="A0ABD6EBD2"/>
<keyword evidence="8" id="KW-0694">RNA-binding</keyword>
<keyword evidence="4" id="KW-0805">Transcription regulation</keyword>
<dbReference type="GO" id="GO:0003723">
    <property type="term" value="F:RNA binding"/>
    <property type="evidence" value="ECO:0007669"/>
    <property type="project" value="UniProtKB-UniRule"/>
</dbReference>
<dbReference type="InterPro" id="IPR000504">
    <property type="entry name" value="RRM_dom"/>
</dbReference>
<dbReference type="CDD" id="cd19609">
    <property type="entry name" value="NTD_TDP-43"/>
    <property type="match status" value="1"/>
</dbReference>
<feature type="domain" description="RRM" evidence="10">
    <location>
        <begin position="189"/>
        <end position="267"/>
    </location>
</feature>
<evidence type="ECO:0000256" key="9">
    <source>
        <dbReference type="SAM" id="MobiDB-lite"/>
    </source>
</evidence>
<dbReference type="Gene3D" id="3.30.70.330">
    <property type="match status" value="2"/>
</dbReference>
<evidence type="ECO:0000256" key="7">
    <source>
        <dbReference type="ARBA" id="ARBA00023242"/>
    </source>
</evidence>
<feature type="region of interest" description="Disordered" evidence="9">
    <location>
        <begin position="360"/>
        <end position="445"/>
    </location>
</feature>
<sequence length="495" mass="53755">MYRYHNNMIMRSLQIVERNRMGDAAVTNEPCTKLVKEEQTNGSSTKQVEGQQSEQVDYVVVAESEDGEAIELPIDPKDGSLGMTTLVHTFPGAHGLKYKNPVTGATRALLMDPSGNRFLPPADGWSGKKFLAIFPPRGSGGDPNPKRKKMMDECEEDSDGDEHAGGYGPGGQVTAKQKRVADPIEKTTTDLIVLGIPYKTSSETVKEYFETFGEVVMFDLKKDSEGNSKGFGFVRMKEFDAQLRVLAKQVHDIDGRHCQVKIPLSKGELGPNFVTRIFVGRVPERLTADDLRTFFTGIATKIEPEAIVTDVFIPRPFRSFAFVNFSHPSVASQIIKMGDFVIDGSSVAVSAAAPRESAGYSPYSHRGGFHGGAGSSPAPFHRRGAPNSPLDGYPPGPASSYYDSYGGSSQWDSSRGGAYRSSDSRGSNRFTPGYGSSQRPTRPGTSQALVSTLDALNLNKMSVNPEVMESAWTAFWTTLNQSGNGGAPPPNTQKW</sequence>
<evidence type="ECO:0000256" key="5">
    <source>
        <dbReference type="ARBA" id="ARBA00023163"/>
    </source>
</evidence>
<evidence type="ECO:0000256" key="6">
    <source>
        <dbReference type="ARBA" id="ARBA00023187"/>
    </source>
</evidence>
<feature type="compositionally biased region" description="Polar residues" evidence="9">
    <location>
        <begin position="424"/>
        <end position="445"/>
    </location>
</feature>
<name>A0ABD6EBD2_9BILA</name>
<evidence type="ECO:0000256" key="3">
    <source>
        <dbReference type="ARBA" id="ARBA00022737"/>
    </source>
</evidence>
<dbReference type="GO" id="GO:0008380">
    <property type="term" value="P:RNA splicing"/>
    <property type="evidence" value="ECO:0007669"/>
    <property type="project" value="UniProtKB-KW"/>
</dbReference>
<proteinExistence type="predicted"/>
<dbReference type="InterPro" id="IPR041105">
    <property type="entry name" value="TDP-43_N"/>
</dbReference>
<dbReference type="PANTHER" id="PTHR48033">
    <property type="entry name" value="RNA-BINDING (RRM/RBD/RNP MOTIFS) FAMILY PROTEIN"/>
    <property type="match status" value="1"/>
</dbReference>
<reference evidence="11 12" key="1">
    <citation type="submission" date="2024-08" db="EMBL/GenBank/DDBJ databases">
        <title>Gnathostoma spinigerum genome.</title>
        <authorList>
            <person name="Gonzalez-Bertolin B."/>
            <person name="Monzon S."/>
            <person name="Zaballos A."/>
            <person name="Jimenez P."/>
            <person name="Dekumyoy P."/>
            <person name="Varona S."/>
            <person name="Cuesta I."/>
            <person name="Sumanam S."/>
            <person name="Adisakwattana P."/>
            <person name="Gasser R.B."/>
            <person name="Hernandez-Gonzalez A."/>
            <person name="Young N.D."/>
            <person name="Perteguer M.J."/>
        </authorList>
    </citation>
    <scope>NUCLEOTIDE SEQUENCE [LARGE SCALE GENOMIC DNA]</scope>
    <source>
        <strain evidence="11">AL3</strain>
        <tissue evidence="11">Liver</tissue>
    </source>
</reference>
<organism evidence="11 12">
    <name type="scientific">Gnathostoma spinigerum</name>
    <dbReference type="NCBI Taxonomy" id="75299"/>
    <lineage>
        <taxon>Eukaryota</taxon>
        <taxon>Metazoa</taxon>
        <taxon>Ecdysozoa</taxon>
        <taxon>Nematoda</taxon>
        <taxon>Chromadorea</taxon>
        <taxon>Rhabditida</taxon>
        <taxon>Spirurina</taxon>
        <taxon>Gnathostomatomorpha</taxon>
        <taxon>Gnathostomatoidea</taxon>
        <taxon>Gnathostomatidae</taxon>
        <taxon>Gnathostoma</taxon>
    </lineage>
</organism>
<dbReference type="SUPFAM" id="SSF54928">
    <property type="entry name" value="RNA-binding domain, RBD"/>
    <property type="match status" value="2"/>
</dbReference>
<keyword evidence="3" id="KW-0677">Repeat</keyword>
<evidence type="ECO:0000256" key="2">
    <source>
        <dbReference type="ARBA" id="ARBA00022664"/>
    </source>
</evidence>
<dbReference type="SMART" id="SM00360">
    <property type="entry name" value="RRM"/>
    <property type="match status" value="2"/>
</dbReference>
<dbReference type="Pfam" id="PF00076">
    <property type="entry name" value="RRM_1"/>
    <property type="match status" value="2"/>
</dbReference>
<protein>
    <recommendedName>
        <fullName evidence="10">RRM domain-containing protein</fullName>
    </recommendedName>
</protein>
<keyword evidence="6" id="KW-0508">mRNA splicing</keyword>
<dbReference type="Pfam" id="PF18694">
    <property type="entry name" value="TDP-43_N"/>
    <property type="match status" value="1"/>
</dbReference>
<dbReference type="PROSITE" id="PS50102">
    <property type="entry name" value="RRM"/>
    <property type="match status" value="2"/>
</dbReference>
<comment type="caution">
    <text evidence="11">The sequence shown here is derived from an EMBL/GenBank/DDBJ whole genome shotgun (WGS) entry which is preliminary data.</text>
</comment>
<dbReference type="Proteomes" id="UP001608902">
    <property type="component" value="Unassembled WGS sequence"/>
</dbReference>
<evidence type="ECO:0000256" key="4">
    <source>
        <dbReference type="ARBA" id="ARBA00023015"/>
    </source>
</evidence>
<evidence type="ECO:0000256" key="8">
    <source>
        <dbReference type="PROSITE-ProRule" id="PRU00176"/>
    </source>
</evidence>
<keyword evidence="12" id="KW-1185">Reference proteome</keyword>
<evidence type="ECO:0000313" key="11">
    <source>
        <dbReference type="EMBL" id="MFH4977298.1"/>
    </source>
</evidence>
<dbReference type="EMBL" id="JBGFUD010002197">
    <property type="protein sequence ID" value="MFH4977298.1"/>
    <property type="molecule type" value="Genomic_DNA"/>
</dbReference>
<dbReference type="GO" id="GO:0005634">
    <property type="term" value="C:nucleus"/>
    <property type="evidence" value="ECO:0007669"/>
    <property type="project" value="UniProtKB-SubCell"/>
</dbReference>
<dbReference type="InterPro" id="IPR012677">
    <property type="entry name" value="Nucleotide-bd_a/b_plait_sf"/>
</dbReference>
<evidence type="ECO:0000259" key="10">
    <source>
        <dbReference type="PROSITE" id="PS50102"/>
    </source>
</evidence>
<comment type="subcellular location">
    <subcellularLocation>
        <location evidence="1">Nucleus</location>
    </subcellularLocation>
</comment>
<evidence type="ECO:0000256" key="1">
    <source>
        <dbReference type="ARBA" id="ARBA00004123"/>
    </source>
</evidence>
<feature type="region of interest" description="Disordered" evidence="9">
    <location>
        <begin position="134"/>
        <end position="180"/>
    </location>
</feature>
<feature type="compositionally biased region" description="Low complexity" evidence="9">
    <location>
        <begin position="398"/>
        <end position="414"/>
    </location>
</feature>
<dbReference type="InterPro" id="IPR035979">
    <property type="entry name" value="RBD_domain_sf"/>
</dbReference>
<keyword evidence="2" id="KW-0507">mRNA processing</keyword>